<feature type="region of interest" description="Disordered" evidence="2">
    <location>
        <begin position="212"/>
        <end position="308"/>
    </location>
</feature>
<sequence length="308" mass="35520">MASWDTSNMHVFFDIILLVYFHTVYLLEELKAKKIFVQHVETVSSSEAAIDVLKSFMVSMLPVSADESKSKTKIEERRHTFKQGNVLARNARFEQIWRSREGNKETMHDYPLREICNLYDVVRVDNEGKSNKVEDQADTSLEDNTILCNYLPILREFIPSAAAEIESDICAYLSKQASTDHYVYDLYAVKDDLETAGENALNSYPLVQVDDDDDFFDGLDQSEFESDDSNAEDNPLNDYPDEETSEDVEEHESSSSHDEPEEVKSRSASKKWVESEDKKYEDLSEDEDSLSEEHYVDDDNDDRWINAH</sequence>
<gene>
    <name evidence="5" type="ORF">HHK36_018641</name>
</gene>
<feature type="compositionally biased region" description="Acidic residues" evidence="2">
    <location>
        <begin position="212"/>
        <end position="231"/>
    </location>
</feature>
<dbReference type="PANTHER" id="PTHR31934">
    <property type="entry name" value="ALPHA/BETA-HYDROLASES SUPERFAMILY PROTEIN"/>
    <property type="match status" value="1"/>
</dbReference>
<dbReference type="Pfam" id="PF08574">
    <property type="entry name" value="Iwr1"/>
    <property type="match status" value="1"/>
</dbReference>
<dbReference type="EMBL" id="JABCRI010000012">
    <property type="protein sequence ID" value="KAF8397003.1"/>
    <property type="molecule type" value="Genomic_DNA"/>
</dbReference>
<keyword evidence="3" id="KW-0812">Transmembrane</keyword>
<keyword evidence="6" id="KW-1185">Reference proteome</keyword>
<dbReference type="OrthoDB" id="6255506at2759"/>
<keyword evidence="3" id="KW-1133">Transmembrane helix</keyword>
<dbReference type="Proteomes" id="UP000655225">
    <property type="component" value="Unassembled WGS sequence"/>
</dbReference>
<keyword evidence="3" id="KW-0472">Membrane</keyword>
<dbReference type="OMA" id="NDDRWIN"/>
<protein>
    <recommendedName>
        <fullName evidence="4">Transcription factor Iwr1 domain-containing protein</fullName>
    </recommendedName>
</protein>
<reference evidence="5 6" key="1">
    <citation type="submission" date="2020-04" db="EMBL/GenBank/DDBJ databases">
        <title>Plant Genome Project.</title>
        <authorList>
            <person name="Zhang R.-G."/>
        </authorList>
    </citation>
    <scope>NUCLEOTIDE SEQUENCE [LARGE SCALE GENOMIC DNA]</scope>
    <source>
        <strain evidence="5">YNK0</strain>
        <tissue evidence="5">Leaf</tissue>
    </source>
</reference>
<dbReference type="AlphaFoldDB" id="A0A835DB05"/>
<comment type="caution">
    <text evidence="5">The sequence shown here is derived from an EMBL/GenBank/DDBJ whole genome shotgun (WGS) entry which is preliminary data.</text>
</comment>
<feature type="transmembrane region" description="Helical" evidence="3">
    <location>
        <begin position="6"/>
        <end position="27"/>
    </location>
</feature>
<evidence type="ECO:0000259" key="4">
    <source>
        <dbReference type="Pfam" id="PF08574"/>
    </source>
</evidence>
<proteinExistence type="inferred from homology"/>
<feature type="domain" description="Transcription factor Iwr1" evidence="4">
    <location>
        <begin position="181"/>
        <end position="243"/>
    </location>
</feature>
<evidence type="ECO:0000313" key="6">
    <source>
        <dbReference type="Proteomes" id="UP000655225"/>
    </source>
</evidence>
<evidence type="ECO:0000256" key="3">
    <source>
        <dbReference type="SAM" id="Phobius"/>
    </source>
</evidence>
<accession>A0A835DB05</accession>
<feature type="compositionally biased region" description="Basic and acidic residues" evidence="2">
    <location>
        <begin position="251"/>
        <end position="282"/>
    </location>
</feature>
<feature type="compositionally biased region" description="Acidic residues" evidence="2">
    <location>
        <begin position="239"/>
        <end position="250"/>
    </location>
</feature>
<feature type="compositionally biased region" description="Acidic residues" evidence="2">
    <location>
        <begin position="283"/>
        <end position="301"/>
    </location>
</feature>
<dbReference type="PANTHER" id="PTHR31934:SF2">
    <property type="entry name" value="RNA-DIRECTED DNA METHYLATION 4"/>
    <property type="match status" value="1"/>
</dbReference>
<organism evidence="5 6">
    <name type="scientific">Tetracentron sinense</name>
    <name type="common">Spur-leaf</name>
    <dbReference type="NCBI Taxonomy" id="13715"/>
    <lineage>
        <taxon>Eukaryota</taxon>
        <taxon>Viridiplantae</taxon>
        <taxon>Streptophyta</taxon>
        <taxon>Embryophyta</taxon>
        <taxon>Tracheophyta</taxon>
        <taxon>Spermatophyta</taxon>
        <taxon>Magnoliopsida</taxon>
        <taxon>Trochodendrales</taxon>
        <taxon>Trochodendraceae</taxon>
        <taxon>Tetracentron</taxon>
    </lineage>
</organism>
<evidence type="ECO:0000313" key="5">
    <source>
        <dbReference type="EMBL" id="KAF8397003.1"/>
    </source>
</evidence>
<evidence type="ECO:0000256" key="2">
    <source>
        <dbReference type="SAM" id="MobiDB-lite"/>
    </source>
</evidence>
<comment type="similarity">
    <text evidence="1">Belongs to the IWR1/SLC7A6OS family.</text>
</comment>
<name>A0A835DB05_TETSI</name>
<dbReference type="InterPro" id="IPR013883">
    <property type="entry name" value="TF_Iwr1_dom"/>
</dbReference>
<evidence type="ECO:0000256" key="1">
    <source>
        <dbReference type="ARBA" id="ARBA00010218"/>
    </source>
</evidence>